<organism evidence="4">
    <name type="scientific">Chromera velia CCMP2878</name>
    <dbReference type="NCBI Taxonomy" id="1169474"/>
    <lineage>
        <taxon>Eukaryota</taxon>
        <taxon>Sar</taxon>
        <taxon>Alveolata</taxon>
        <taxon>Colpodellida</taxon>
        <taxon>Chromeraceae</taxon>
        <taxon>Chromera</taxon>
    </lineage>
</organism>
<feature type="compositionally biased region" description="Polar residues" evidence="1">
    <location>
        <begin position="990"/>
        <end position="1000"/>
    </location>
</feature>
<feature type="transmembrane region" description="Helical" evidence="2">
    <location>
        <begin position="717"/>
        <end position="741"/>
    </location>
</feature>
<evidence type="ECO:0000256" key="1">
    <source>
        <dbReference type="SAM" id="MobiDB-lite"/>
    </source>
</evidence>
<evidence type="ECO:0000256" key="2">
    <source>
        <dbReference type="SAM" id="Phobius"/>
    </source>
</evidence>
<keyword evidence="2" id="KW-0812">Transmembrane</keyword>
<feature type="compositionally biased region" description="Basic and acidic residues" evidence="1">
    <location>
        <begin position="937"/>
        <end position="957"/>
    </location>
</feature>
<evidence type="ECO:0000313" key="4">
    <source>
        <dbReference type="EMBL" id="CEM08945.1"/>
    </source>
</evidence>
<dbReference type="AlphaFoldDB" id="A0A0G4F8A5"/>
<reference evidence="4" key="1">
    <citation type="submission" date="2014-11" db="EMBL/GenBank/DDBJ databases">
        <authorList>
            <person name="Otto D Thomas"/>
            <person name="Naeem Raeece"/>
        </authorList>
    </citation>
    <scope>NUCLEOTIDE SEQUENCE</scope>
</reference>
<feature type="compositionally biased region" description="Gly residues" evidence="1">
    <location>
        <begin position="785"/>
        <end position="794"/>
    </location>
</feature>
<feature type="compositionally biased region" description="Acidic residues" evidence="1">
    <location>
        <begin position="760"/>
        <end position="784"/>
    </location>
</feature>
<feature type="compositionally biased region" description="Low complexity" evidence="1">
    <location>
        <begin position="226"/>
        <end position="243"/>
    </location>
</feature>
<name>A0A0G4F8A5_9ALVE</name>
<dbReference type="EMBL" id="CDMZ01000197">
    <property type="protein sequence ID" value="CEM08945.1"/>
    <property type="molecule type" value="Genomic_DNA"/>
</dbReference>
<gene>
    <name evidence="4" type="ORF">Cvel_15751</name>
</gene>
<keyword evidence="3" id="KW-0732">Signal</keyword>
<feature type="compositionally biased region" description="Basic and acidic residues" evidence="1">
    <location>
        <begin position="897"/>
        <end position="910"/>
    </location>
</feature>
<dbReference type="Gene3D" id="2.10.220.10">
    <property type="entry name" value="Hormone Receptor, Insulin-like Growth Factor Receptor 1, Chain A, domain 2"/>
    <property type="match status" value="1"/>
</dbReference>
<feature type="chain" id="PRO_5005188229" description="TNFR-Cys domain-containing protein" evidence="3">
    <location>
        <begin position="23"/>
        <end position="1000"/>
    </location>
</feature>
<feature type="compositionally biased region" description="Basic residues" evidence="1">
    <location>
        <begin position="795"/>
        <end position="804"/>
    </location>
</feature>
<feature type="compositionally biased region" description="Acidic residues" evidence="1">
    <location>
        <begin position="190"/>
        <end position="209"/>
    </location>
</feature>
<keyword evidence="2" id="KW-0472">Membrane</keyword>
<evidence type="ECO:0000256" key="3">
    <source>
        <dbReference type="SAM" id="SignalP"/>
    </source>
</evidence>
<feature type="region of interest" description="Disordered" evidence="1">
    <location>
        <begin position="130"/>
        <end position="243"/>
    </location>
</feature>
<feature type="compositionally biased region" description="Acidic residues" evidence="1">
    <location>
        <begin position="432"/>
        <end position="446"/>
    </location>
</feature>
<accession>A0A0G4F8A5</accession>
<dbReference type="VEuPathDB" id="CryptoDB:Cvel_15751"/>
<feature type="compositionally biased region" description="Basic and acidic residues" evidence="1">
    <location>
        <begin position="871"/>
        <end position="890"/>
    </location>
</feature>
<evidence type="ECO:0008006" key="5">
    <source>
        <dbReference type="Google" id="ProtNLM"/>
    </source>
</evidence>
<sequence length="1000" mass="109455">MAGGRLVLLVTFVACLVFPAVSKRKRAISKCLLKDIQITTSNSGSKNQTGDPLQFDIAFDPHTYKYEIDVDFAASDTLMVYASADESRCVVLPSVHRQDLHLSYLPGIMDIERTFKQNVNETYVTKKRAEELKKQNATHPFSPDTAPTEEDTPPSPSNAASLPHSSRAHAQARRVLTAAAAAAAGAEKGEDNDETEEADEASDFSPDDAADPKGLYALTRQKGGFSQTSASTSSSAESSWDSPEWAHDPDYFNPFQGNVLKFGLNAHTHAAYLFIYTVDVRQVDAFVNEKDGRFNLNGEEGLRVVYETYVLHLKRRSGIETHLTGIEVTQQPHVPPPSKSKAAALQEGRNENRVDRMGATQMDKRKLPQVVAMDPPFSQNVYSYSLHVPVYVPTIEMKVSRLDGGQEVRLLVGEVTMRSSHADDFAFLLPGEVDEGGETEGVEGSEDIPTNSVPVDAESDDETTATPAPKQLTRSGKLRGSTSTSSSSSYPQYQESQTTSDEDYSVDSQMEGVGGADNWVSSQPEDEGGFGTVGLPAGERGADSGSLYGGEMRVRRRLGGSQKEKESTLSASSARVTTLTADVDVGTEKEIFLEVESADGGHVGHYRVAVRRAGCPADVPFWSPRQWTCVDSCPSGTFLLKDEFEAPLCRQCSAKNCVECPDDICAVCTTGLVAAFVRERGTGRTGTVCMREDVANAKGLQTASWWDRMDRTQRREIVFAAVLGFMCFLCAAMAGVIFYTIQEQRATRRLALQALMNDDDLSCSEEDEEEEEETEYEEEEEDEIGGGGKGGMKGRGQRKRRMRRAPFSSLHSHQSEGVGTLTEQPSYMDSEFCSDIGGGVADVALSPPETPGETSEVEQKSAQDFQAKAARARENVKEEQRTLTERERGPGPRHKPIRDSKVERALSRLHKEGRRGNRAYAPVTSDDPTESLDAEADQARRREETEQTDRMDRERATQGRSEMPVVVLRDPPKGKGKRDDSSSSSSSSSGRLATQSTAEE</sequence>
<feature type="compositionally biased region" description="Low complexity" evidence="1">
    <location>
        <begin position="481"/>
        <end position="499"/>
    </location>
</feature>
<feature type="signal peptide" evidence="3">
    <location>
        <begin position="1"/>
        <end position="22"/>
    </location>
</feature>
<proteinExistence type="predicted"/>
<feature type="compositionally biased region" description="Low complexity" evidence="1">
    <location>
        <begin position="173"/>
        <end position="186"/>
    </location>
</feature>
<feature type="compositionally biased region" description="Basic and acidic residues" evidence="1">
    <location>
        <begin position="970"/>
        <end position="981"/>
    </location>
</feature>
<protein>
    <recommendedName>
        <fullName evidence="5">TNFR-Cys domain-containing protein</fullName>
    </recommendedName>
</protein>
<feature type="compositionally biased region" description="Polar residues" evidence="1">
    <location>
        <begin position="809"/>
        <end position="827"/>
    </location>
</feature>
<feature type="compositionally biased region" description="Acidic residues" evidence="1">
    <location>
        <begin position="927"/>
        <end position="936"/>
    </location>
</feature>
<feature type="region of interest" description="Disordered" evidence="1">
    <location>
        <begin position="760"/>
        <end position="1000"/>
    </location>
</feature>
<keyword evidence="2" id="KW-1133">Transmembrane helix</keyword>
<feature type="region of interest" description="Disordered" evidence="1">
    <location>
        <begin position="432"/>
        <end position="571"/>
    </location>
</feature>